<name>A0A4Q2RNQ3_9ACTN</name>
<comment type="caution">
    <text evidence="3">The sequence shown here is derived from an EMBL/GenBank/DDBJ whole genome shotgun (WGS) entry which is preliminary data.</text>
</comment>
<proteinExistence type="predicted"/>
<feature type="compositionally biased region" description="Polar residues" evidence="2">
    <location>
        <begin position="8"/>
        <end position="17"/>
    </location>
</feature>
<evidence type="ECO:0000256" key="2">
    <source>
        <dbReference type="SAM" id="MobiDB-lite"/>
    </source>
</evidence>
<dbReference type="Proteomes" id="UP000291838">
    <property type="component" value="Unassembled WGS sequence"/>
</dbReference>
<protein>
    <recommendedName>
        <fullName evidence="5">DivIVA domain-containing protein</fullName>
    </recommendedName>
</protein>
<evidence type="ECO:0000313" key="4">
    <source>
        <dbReference type="Proteomes" id="UP000291838"/>
    </source>
</evidence>
<sequence>MDDDPRLSIQNLSSAGASTRARRYGRAVDTAPRSTTVDESPMTVAARMLEVAGLTAERLVSDAEAQAKSLIVSAQAEADAIQQASRTEASQVATDMARAKEQQADDLRRARDAALTDLNAEKAALDTRISELRQVESRFREHLRLHLSEQLSMLDNP</sequence>
<reference evidence="3 4" key="1">
    <citation type="submission" date="2019-01" db="EMBL/GenBank/DDBJ databases">
        <title>Novel species of Nocardioides.</title>
        <authorList>
            <person name="Liu Q."/>
            <person name="Xin Y.-H."/>
        </authorList>
    </citation>
    <scope>NUCLEOTIDE SEQUENCE [LARGE SCALE GENOMIC DNA]</scope>
    <source>
        <strain evidence="3 4">HLT3-15</strain>
    </source>
</reference>
<gene>
    <name evidence="3" type="ORF">EUA06_11690</name>
</gene>
<evidence type="ECO:0000256" key="1">
    <source>
        <dbReference type="SAM" id="Coils"/>
    </source>
</evidence>
<feature type="coiled-coil region" evidence="1">
    <location>
        <begin position="97"/>
        <end position="135"/>
    </location>
</feature>
<dbReference type="EMBL" id="SDWS01000005">
    <property type="protein sequence ID" value="RYB90066.1"/>
    <property type="molecule type" value="Genomic_DNA"/>
</dbReference>
<keyword evidence="1" id="KW-0175">Coiled coil</keyword>
<organism evidence="3 4">
    <name type="scientific">Nocardioides glacieisoli</name>
    <dbReference type="NCBI Taxonomy" id="1168730"/>
    <lineage>
        <taxon>Bacteria</taxon>
        <taxon>Bacillati</taxon>
        <taxon>Actinomycetota</taxon>
        <taxon>Actinomycetes</taxon>
        <taxon>Propionibacteriales</taxon>
        <taxon>Nocardioidaceae</taxon>
        <taxon>Nocardioides</taxon>
    </lineage>
</organism>
<dbReference type="AlphaFoldDB" id="A0A4Q2RNQ3"/>
<evidence type="ECO:0000313" key="3">
    <source>
        <dbReference type="EMBL" id="RYB90066.1"/>
    </source>
</evidence>
<feature type="region of interest" description="Disordered" evidence="2">
    <location>
        <begin position="1"/>
        <end position="38"/>
    </location>
</feature>
<dbReference type="RefSeq" id="WP_129475785.1">
    <property type="nucleotide sequence ID" value="NZ_SDWS01000005.1"/>
</dbReference>
<evidence type="ECO:0008006" key="5">
    <source>
        <dbReference type="Google" id="ProtNLM"/>
    </source>
</evidence>
<accession>A0A4Q2RNQ3</accession>
<keyword evidence="4" id="KW-1185">Reference proteome</keyword>